<feature type="region of interest" description="Disordered" evidence="1">
    <location>
        <begin position="464"/>
        <end position="585"/>
    </location>
</feature>
<protein>
    <submittedName>
        <fullName evidence="2">Uncharacterized protein</fullName>
    </submittedName>
</protein>
<comment type="caution">
    <text evidence="2">The sequence shown here is derived from an EMBL/GenBank/DDBJ whole genome shotgun (WGS) entry which is preliminary data.</text>
</comment>
<feature type="compositionally biased region" description="Polar residues" evidence="1">
    <location>
        <begin position="722"/>
        <end position="759"/>
    </location>
</feature>
<dbReference type="STRING" id="5539.A0A3E2H979"/>
<accession>A0A3E2H979</accession>
<feature type="non-terminal residue" evidence="2">
    <location>
        <position position="1102"/>
    </location>
</feature>
<feature type="compositionally biased region" description="Basic and acidic residues" evidence="1">
    <location>
        <begin position="164"/>
        <end position="175"/>
    </location>
</feature>
<feature type="compositionally biased region" description="Low complexity" evidence="1">
    <location>
        <begin position="518"/>
        <end position="534"/>
    </location>
</feature>
<feature type="compositionally biased region" description="Low complexity" evidence="1">
    <location>
        <begin position="176"/>
        <end position="195"/>
    </location>
</feature>
<feature type="region of interest" description="Disordered" evidence="1">
    <location>
        <begin position="1069"/>
        <end position="1102"/>
    </location>
</feature>
<feature type="compositionally biased region" description="Polar residues" evidence="1">
    <location>
        <begin position="1069"/>
        <end position="1094"/>
    </location>
</feature>
<evidence type="ECO:0000256" key="1">
    <source>
        <dbReference type="SAM" id="MobiDB-lite"/>
    </source>
</evidence>
<dbReference type="GO" id="GO:0003677">
    <property type="term" value="F:DNA binding"/>
    <property type="evidence" value="ECO:0007669"/>
    <property type="project" value="InterPro"/>
</dbReference>
<feature type="compositionally biased region" description="Low complexity" evidence="1">
    <location>
        <begin position="795"/>
        <end position="804"/>
    </location>
</feature>
<evidence type="ECO:0000313" key="3">
    <source>
        <dbReference type="Proteomes" id="UP000258309"/>
    </source>
</evidence>
<feature type="compositionally biased region" description="Low complexity" evidence="1">
    <location>
        <begin position="815"/>
        <end position="841"/>
    </location>
</feature>
<feature type="compositionally biased region" description="Polar residues" evidence="1">
    <location>
        <begin position="891"/>
        <end position="951"/>
    </location>
</feature>
<dbReference type="SMART" id="SM00384">
    <property type="entry name" value="AT_hook"/>
    <property type="match status" value="2"/>
</dbReference>
<dbReference type="EMBL" id="NCSJ02000111">
    <property type="protein sequence ID" value="RFU29996.1"/>
    <property type="molecule type" value="Genomic_DNA"/>
</dbReference>
<feature type="compositionally biased region" description="Basic residues" evidence="1">
    <location>
        <begin position="483"/>
        <end position="496"/>
    </location>
</feature>
<proteinExistence type="predicted"/>
<feature type="compositionally biased region" description="Low complexity" evidence="1">
    <location>
        <begin position="691"/>
        <end position="710"/>
    </location>
</feature>
<feature type="compositionally biased region" description="Polar residues" evidence="1">
    <location>
        <begin position="535"/>
        <end position="578"/>
    </location>
</feature>
<dbReference type="InterPro" id="IPR017956">
    <property type="entry name" value="AT_hook_DNA-bd_motif"/>
</dbReference>
<reference evidence="2 3" key="1">
    <citation type="submission" date="2018-05" db="EMBL/GenBank/DDBJ databases">
        <title>Draft genome sequence of Scytalidium lignicola DSM 105466, a ubiquitous saprotrophic fungus.</title>
        <authorList>
            <person name="Buettner E."/>
            <person name="Gebauer A.M."/>
            <person name="Hofrichter M."/>
            <person name="Liers C."/>
            <person name="Kellner H."/>
        </authorList>
    </citation>
    <scope>NUCLEOTIDE SEQUENCE [LARGE SCALE GENOMIC DNA]</scope>
    <source>
        <strain evidence="2 3">DSM 105466</strain>
    </source>
</reference>
<feature type="region of interest" description="Disordered" evidence="1">
    <location>
        <begin position="164"/>
        <end position="234"/>
    </location>
</feature>
<feature type="region of interest" description="Disordered" evidence="1">
    <location>
        <begin position="1"/>
        <end position="152"/>
    </location>
</feature>
<feature type="compositionally biased region" description="Low complexity" evidence="1">
    <location>
        <begin position="875"/>
        <end position="890"/>
    </location>
</feature>
<feature type="compositionally biased region" description="Low complexity" evidence="1">
    <location>
        <begin position="952"/>
        <end position="961"/>
    </location>
</feature>
<feature type="region of interest" description="Disordered" evidence="1">
    <location>
        <begin position="777"/>
        <end position="963"/>
    </location>
</feature>
<name>A0A3E2H979_SCYLI</name>
<feature type="compositionally biased region" description="Polar residues" evidence="1">
    <location>
        <begin position="398"/>
        <end position="409"/>
    </location>
</feature>
<feature type="region of interest" description="Disordered" evidence="1">
    <location>
        <begin position="323"/>
        <end position="423"/>
    </location>
</feature>
<organism evidence="2 3">
    <name type="scientific">Scytalidium lignicola</name>
    <name type="common">Hyphomycete</name>
    <dbReference type="NCBI Taxonomy" id="5539"/>
    <lineage>
        <taxon>Eukaryota</taxon>
        <taxon>Fungi</taxon>
        <taxon>Dikarya</taxon>
        <taxon>Ascomycota</taxon>
        <taxon>Pezizomycotina</taxon>
        <taxon>Leotiomycetes</taxon>
        <taxon>Leotiomycetes incertae sedis</taxon>
        <taxon>Scytalidium</taxon>
    </lineage>
</organism>
<keyword evidence="3" id="KW-1185">Reference proteome</keyword>
<feature type="region of interest" description="Disordered" evidence="1">
    <location>
        <begin position="639"/>
        <end position="662"/>
    </location>
</feature>
<sequence length="1102" mass="118397">MATASEARAPPVTDNTSSFGQFRITKFVQSELQPHTAPINQEARRRATGADSRESTGNLDRESMFPTDRTPSYRQSEDGPSTTPSNIASQEQSLPGTSADGPPVAEVTEPAEVMESPSNLVLTRQLGPNRDGRVRNPVPSKLKGKTDTKKGNFGVMHMGLALSKKNESPARDTAAERGAAARRTSESTASRAKAAQQEKYVPPRKRATTAGTDEASPKVTNGASQFGRVGPADYHKPRGRALAPDEVKQEQARLLTLLRSITPLTVVDQLCKAVAYFGGIPSAPPPEDGIFPESANTRESGALFVGWLAEIFPNVVGVSEVSRVSEPARTPETIRKSVAPQLPEVSRASEVSGHAETPVLPQAFNANETPKVQEPPPKRGRGRPRKSAQPPPAPQEGSEISASTRSNGEQYHPTVIAPPPPIWDIPKAAASAVTQNSDSALEATTTGNINLELQKSVETQTQSIPVGINKQPQADAANVATVKKGRGRPRGSKNKNKGVVPENENTSMAPNPGAGAEQILQPSQPQPQPQMLQPTHSQISRPQHPQPQATMVESKSTNKSAQPLSNTTSPPDQSQTNYPKPLWDNESWSKRVTPVVDTSQIDDISAAERAVLETFRGQKSAQVFNSRVLNQAPTIATQATGVKRKRPSTSIPQLDDPSPLNTTVAERPQTAAVAAVNTTTIPQDVQTTLPQNQSTLQWNSSSSSTLAAQSAKRQRKPKAPGHNTSTSSQPTAHLNDMSPPTSQSMTPDSAGNSSSQQGVPVSRPLVEGLEAHYERFASHQQQTEQNRNRAPTTSQQQQQRPQHQMAASPPKHTPQQQVQRPAQQIQKQLQQARRQPQETQRLPQQTPQSDKHDGQIMSKSLSGRTPSNFFSNQGSSYNPQYPSNQPSQQYTTQQASPPMTSSSYGTPRTQSISGSTSQFSHSESVYRTNTPHTLPQTSPAFSQAESYKTNTSHSISNPSSSYPQVTNNYRITNMHNLPQQSTGVFTTRQPQTTVTTTHAQTTQQSTYNNAPYDPTYVDLPTLEQLGHGGVGGYGIGVGVGVSRAGNSNAGTFSTASSVHSISGFDPGTSNLLQAASRPGSNTGYRTSSGLGNNSFREHNGRS</sequence>
<feature type="compositionally biased region" description="Polar residues" evidence="1">
    <location>
        <begin position="778"/>
        <end position="794"/>
    </location>
</feature>
<dbReference type="AlphaFoldDB" id="A0A3E2H979"/>
<gene>
    <name evidence="2" type="ORF">B7463_g6332</name>
</gene>
<dbReference type="OrthoDB" id="5243398at2759"/>
<dbReference type="Proteomes" id="UP000258309">
    <property type="component" value="Unassembled WGS sequence"/>
</dbReference>
<dbReference type="OMA" id="NFGVMHM"/>
<feature type="non-terminal residue" evidence="2">
    <location>
        <position position="1"/>
    </location>
</feature>
<feature type="compositionally biased region" description="Polar residues" evidence="1">
    <location>
        <begin position="69"/>
        <end position="96"/>
    </location>
</feature>
<feature type="compositionally biased region" description="Basic and acidic residues" evidence="1">
    <location>
        <begin position="51"/>
        <end position="63"/>
    </location>
</feature>
<evidence type="ECO:0000313" key="2">
    <source>
        <dbReference type="EMBL" id="RFU29996.1"/>
    </source>
</evidence>
<feature type="compositionally biased region" description="Polar residues" evidence="1">
    <location>
        <begin position="857"/>
        <end position="874"/>
    </location>
</feature>
<feature type="region of interest" description="Disordered" evidence="1">
    <location>
        <begin position="685"/>
        <end position="760"/>
    </location>
</feature>